<name>A0A915EMX2_9BILA</name>
<reference evidence="2" key="1">
    <citation type="submission" date="2022-11" db="UniProtKB">
        <authorList>
            <consortium name="WormBaseParasite"/>
        </authorList>
    </citation>
    <scope>IDENTIFICATION</scope>
</reference>
<dbReference type="Proteomes" id="UP000887574">
    <property type="component" value="Unplaced"/>
</dbReference>
<evidence type="ECO:0000313" key="2">
    <source>
        <dbReference type="WBParaSite" id="jg7049"/>
    </source>
</evidence>
<evidence type="ECO:0000313" key="1">
    <source>
        <dbReference type="Proteomes" id="UP000887574"/>
    </source>
</evidence>
<organism evidence="1 2">
    <name type="scientific">Ditylenchus dipsaci</name>
    <dbReference type="NCBI Taxonomy" id="166011"/>
    <lineage>
        <taxon>Eukaryota</taxon>
        <taxon>Metazoa</taxon>
        <taxon>Ecdysozoa</taxon>
        <taxon>Nematoda</taxon>
        <taxon>Chromadorea</taxon>
        <taxon>Rhabditida</taxon>
        <taxon>Tylenchina</taxon>
        <taxon>Tylenchomorpha</taxon>
        <taxon>Sphaerularioidea</taxon>
        <taxon>Anguinidae</taxon>
        <taxon>Anguininae</taxon>
        <taxon>Ditylenchus</taxon>
    </lineage>
</organism>
<proteinExistence type="predicted"/>
<dbReference type="AlphaFoldDB" id="A0A915EMX2"/>
<protein>
    <submittedName>
        <fullName evidence="2">Uncharacterized protein</fullName>
    </submittedName>
</protein>
<sequence length="95" mass="10811">MHQEAAGIYRQMSLLRMDPEFRSTYIQMERTLEHGDMDVQFILSQVKRARNKKSDRRTKYFLEVVAEEIIVAPQPELPPAPALCSQIFAAGASAS</sequence>
<dbReference type="WBParaSite" id="jg7049">
    <property type="protein sequence ID" value="jg7049"/>
    <property type="gene ID" value="jg7049"/>
</dbReference>
<accession>A0A915EMX2</accession>
<keyword evidence="1" id="KW-1185">Reference proteome</keyword>